<name>A0A1W1H5S8_9BACT</name>
<feature type="transmembrane region" description="Helical" evidence="2">
    <location>
        <begin position="18"/>
        <end position="36"/>
    </location>
</feature>
<keyword evidence="4" id="KW-1185">Reference proteome</keyword>
<keyword evidence="2" id="KW-0812">Transmembrane</keyword>
<dbReference type="AlphaFoldDB" id="A0A1W1H5S8"/>
<keyword evidence="1" id="KW-0175">Coiled coil</keyword>
<organism evidence="3 4">
    <name type="scientific">Desulfamplus magnetovallimortis</name>
    <dbReference type="NCBI Taxonomy" id="1246637"/>
    <lineage>
        <taxon>Bacteria</taxon>
        <taxon>Pseudomonadati</taxon>
        <taxon>Thermodesulfobacteriota</taxon>
        <taxon>Desulfobacteria</taxon>
        <taxon>Desulfobacterales</taxon>
        <taxon>Desulfobacteraceae</taxon>
        <taxon>Desulfamplus</taxon>
    </lineage>
</organism>
<dbReference type="Proteomes" id="UP000191931">
    <property type="component" value="Unassembled WGS sequence"/>
</dbReference>
<sequence length="542" mass="61471">MYSALAAIGNLLKPVWKWIFRFVIGLIISNMILWLLRYRTSEAINRFKDDITAFIKQKNQEILQNIFKVSEFLTELLMKAFEMMNDLIALVESGIDSLLTASNDFVELVINKIPFTDRIEDIVQGVVNRVSTFLFDTTSDIVNLFYPDSLTALQDMVENTKTRLTEAKNAINESLAAFQNDLLTAIQNKITVVNNKFTLLTGDINSLASFCNSSIDAMQNAMIAACNEIDLYNDNLETNKTTSIVLIENEINTAATQQRAVNTTFVRQNLESLLLIPSPDAMALDFSQYRTDPPTIVTEDYLINIEMPENHFSFDLMAYCPDIPAMEQHLNNINKALDDIKLNLLNRIEENLPFILKGEIESKIKNIIFIVLTEALLKKKEEITAYILEKTNSISTAKEDRKQAIISKKEEIVQALKDIETAFYDAIEPMLDPAVQELINSLSDGIVQNEDETTVNIDNILPSTVDIDRIIATFPNIQANAGPNISDSVKWTPADMYRVLKHSFSKSERISLIVYLFEQDLNLNTQKIEELQLKWIPPTTTP</sequence>
<evidence type="ECO:0000313" key="3">
    <source>
        <dbReference type="EMBL" id="SLM27833.1"/>
    </source>
</evidence>
<evidence type="ECO:0000313" key="4">
    <source>
        <dbReference type="Proteomes" id="UP000191931"/>
    </source>
</evidence>
<protein>
    <submittedName>
        <fullName evidence="3">Uncharacterized protein</fullName>
    </submittedName>
</protein>
<keyword evidence="2" id="KW-1133">Transmembrane helix</keyword>
<proteinExistence type="predicted"/>
<dbReference type="STRING" id="1246637.MTBBW1_1150006"/>
<keyword evidence="2" id="KW-0472">Membrane</keyword>
<dbReference type="RefSeq" id="WP_080804281.1">
    <property type="nucleotide sequence ID" value="NZ_LT828546.1"/>
</dbReference>
<accession>A0A1W1H5S8</accession>
<evidence type="ECO:0000256" key="2">
    <source>
        <dbReference type="SAM" id="Phobius"/>
    </source>
</evidence>
<gene>
    <name evidence="3" type="ORF">MTBBW1_1150006</name>
</gene>
<dbReference type="OrthoDB" id="9819510at2"/>
<evidence type="ECO:0000256" key="1">
    <source>
        <dbReference type="SAM" id="Coils"/>
    </source>
</evidence>
<feature type="coiled-coil region" evidence="1">
    <location>
        <begin position="150"/>
        <end position="177"/>
    </location>
</feature>
<dbReference type="EMBL" id="FWEV01000019">
    <property type="protein sequence ID" value="SLM27833.1"/>
    <property type="molecule type" value="Genomic_DNA"/>
</dbReference>
<reference evidence="3 4" key="1">
    <citation type="submission" date="2017-03" db="EMBL/GenBank/DDBJ databases">
        <authorList>
            <person name="Afonso C.L."/>
            <person name="Miller P.J."/>
            <person name="Scott M.A."/>
            <person name="Spackman E."/>
            <person name="Goraichik I."/>
            <person name="Dimitrov K.M."/>
            <person name="Suarez D.L."/>
            <person name="Swayne D.E."/>
        </authorList>
    </citation>
    <scope>NUCLEOTIDE SEQUENCE [LARGE SCALE GENOMIC DNA]</scope>
    <source>
        <strain evidence="3">PRJEB14757</strain>
    </source>
</reference>